<dbReference type="EMBL" id="JBHPBY010000647">
    <property type="protein sequence ID" value="MFC1853919.1"/>
    <property type="molecule type" value="Genomic_DNA"/>
</dbReference>
<evidence type="ECO:0000256" key="4">
    <source>
        <dbReference type="ARBA" id="ARBA00022989"/>
    </source>
</evidence>
<keyword evidence="5" id="KW-0472">Membrane</keyword>
<name>A0ABV6Z653_UNCC1</name>
<comment type="similarity">
    <text evidence="7">Belongs to the adenylyl cyclase class-4/guanylyl cyclase family.</text>
</comment>
<dbReference type="Proteomes" id="UP001594351">
    <property type="component" value="Unassembled WGS sequence"/>
</dbReference>
<evidence type="ECO:0000256" key="3">
    <source>
        <dbReference type="ARBA" id="ARBA00022741"/>
    </source>
</evidence>
<evidence type="ECO:0000256" key="7">
    <source>
        <dbReference type="RuleBase" id="RU000405"/>
    </source>
</evidence>
<keyword evidence="6 7" id="KW-0456">Lyase</keyword>
<keyword evidence="10" id="KW-1185">Reference proteome</keyword>
<keyword evidence="3" id="KW-0547">Nucleotide-binding</keyword>
<evidence type="ECO:0000256" key="2">
    <source>
        <dbReference type="ARBA" id="ARBA00022692"/>
    </source>
</evidence>
<dbReference type="CDD" id="cd07302">
    <property type="entry name" value="CHD"/>
    <property type="match status" value="1"/>
</dbReference>
<feature type="domain" description="Guanylate cyclase" evidence="8">
    <location>
        <begin position="5"/>
        <end position="132"/>
    </location>
</feature>
<dbReference type="SUPFAM" id="SSF55073">
    <property type="entry name" value="Nucleotide cyclase"/>
    <property type="match status" value="1"/>
</dbReference>
<dbReference type="SMART" id="SM00044">
    <property type="entry name" value="CYCc"/>
    <property type="match status" value="1"/>
</dbReference>
<dbReference type="PANTHER" id="PTHR11920:SF335">
    <property type="entry name" value="GUANYLATE CYCLASE"/>
    <property type="match status" value="1"/>
</dbReference>
<comment type="caution">
    <text evidence="9">The sequence shown here is derived from an EMBL/GenBank/DDBJ whole genome shotgun (WGS) entry which is preliminary data.</text>
</comment>
<dbReference type="InterPro" id="IPR018297">
    <property type="entry name" value="A/G_cyclase_CS"/>
</dbReference>
<dbReference type="GO" id="GO:0016829">
    <property type="term" value="F:lyase activity"/>
    <property type="evidence" value="ECO:0007669"/>
    <property type="project" value="UniProtKB-KW"/>
</dbReference>
<evidence type="ECO:0000256" key="6">
    <source>
        <dbReference type="ARBA" id="ARBA00023239"/>
    </source>
</evidence>
<comment type="subcellular location">
    <subcellularLocation>
        <location evidence="1">Membrane</location>
    </subcellularLocation>
</comment>
<accession>A0ABV6Z653</accession>
<evidence type="ECO:0000256" key="1">
    <source>
        <dbReference type="ARBA" id="ARBA00004370"/>
    </source>
</evidence>
<organism evidence="9 10">
    <name type="scientific">candidate division CSSED10-310 bacterium</name>
    <dbReference type="NCBI Taxonomy" id="2855610"/>
    <lineage>
        <taxon>Bacteria</taxon>
        <taxon>Bacteria division CSSED10-310</taxon>
    </lineage>
</organism>
<dbReference type="EC" id="4.6.1.-" evidence="9"/>
<keyword evidence="4" id="KW-1133">Transmembrane helix</keyword>
<evidence type="ECO:0000313" key="10">
    <source>
        <dbReference type="Proteomes" id="UP001594351"/>
    </source>
</evidence>
<dbReference type="PROSITE" id="PS50125">
    <property type="entry name" value="GUANYLATE_CYCLASE_2"/>
    <property type="match status" value="1"/>
</dbReference>
<keyword evidence="2" id="KW-0812">Transmembrane</keyword>
<dbReference type="InterPro" id="IPR029787">
    <property type="entry name" value="Nucleotide_cyclase"/>
</dbReference>
<dbReference type="Gene3D" id="3.30.70.1230">
    <property type="entry name" value="Nucleotide cyclase"/>
    <property type="match status" value="1"/>
</dbReference>
<protein>
    <submittedName>
        <fullName evidence="9">Adenylate/guanylate cyclase domain-containing protein</fullName>
        <ecNumber evidence="9">4.6.1.-</ecNumber>
    </submittedName>
</protein>
<dbReference type="PROSITE" id="PS00452">
    <property type="entry name" value="GUANYLATE_CYCLASE_1"/>
    <property type="match status" value="1"/>
</dbReference>
<sequence>FSNVTVFFSDIVGFTKMSAKLEPKFLIDELNEIFTAFDVIIEKNQCERIKTIGDAYLAVCGLPLENGDHAENIVKAAIEILAYIKKRNKEAPVEWNIRIGIHTGKVIGGVVGIKKYIYDVFGDTINTASRVETNSEPMKINLSEITYSLVKDKFSFVEREPIDVKGKGTLRMYFLDV</sequence>
<evidence type="ECO:0000259" key="8">
    <source>
        <dbReference type="PROSITE" id="PS50125"/>
    </source>
</evidence>
<evidence type="ECO:0000256" key="5">
    <source>
        <dbReference type="ARBA" id="ARBA00023136"/>
    </source>
</evidence>
<gene>
    <name evidence="9" type="ORF">ACFL27_27360</name>
</gene>
<dbReference type="InterPro" id="IPR050401">
    <property type="entry name" value="Cyclic_nucleotide_synthase"/>
</dbReference>
<proteinExistence type="inferred from homology"/>
<dbReference type="PANTHER" id="PTHR11920">
    <property type="entry name" value="GUANYLYL CYCLASE"/>
    <property type="match status" value="1"/>
</dbReference>
<feature type="non-terminal residue" evidence="9">
    <location>
        <position position="1"/>
    </location>
</feature>
<dbReference type="InterPro" id="IPR001054">
    <property type="entry name" value="A/G_cyclase"/>
</dbReference>
<evidence type="ECO:0000313" key="9">
    <source>
        <dbReference type="EMBL" id="MFC1853919.1"/>
    </source>
</evidence>
<reference evidence="9 10" key="1">
    <citation type="submission" date="2024-09" db="EMBL/GenBank/DDBJ databases">
        <title>Laminarin stimulates single cell rates of sulfate reduction while oxygen inhibits transcriptomic activity in coastal marine sediment.</title>
        <authorList>
            <person name="Lindsay M."/>
            <person name="Orcutt B."/>
            <person name="Emerson D."/>
            <person name="Stepanauskas R."/>
            <person name="D'Angelo T."/>
        </authorList>
    </citation>
    <scope>NUCLEOTIDE SEQUENCE [LARGE SCALE GENOMIC DNA]</scope>
    <source>
        <strain evidence="9">SAG AM-311-K15</strain>
    </source>
</reference>
<dbReference type="Pfam" id="PF00211">
    <property type="entry name" value="Guanylate_cyc"/>
    <property type="match status" value="1"/>
</dbReference>